<dbReference type="NCBIfam" id="TIGR02522">
    <property type="entry name" value="pilus_cpaD"/>
    <property type="match status" value="1"/>
</dbReference>
<name>A0A947D5U2_9HYPH</name>
<dbReference type="InterPro" id="IPR013361">
    <property type="entry name" value="Pilus_CpaD"/>
</dbReference>
<proteinExistence type="predicted"/>
<protein>
    <submittedName>
        <fullName evidence="2">CpaD family pilus assembly protein</fullName>
    </submittedName>
</protein>
<dbReference type="RefSeq" id="WP_261969840.1">
    <property type="nucleotide sequence ID" value="NZ_JAHHZF010000008.1"/>
</dbReference>
<dbReference type="AlphaFoldDB" id="A0A947D5U2"/>
<sequence length="247" mass="25398">MRPSDSAPTRSGAAGAPGLATALAAAALMLAGCSGVPKSEPTITGSVPHDGYRTRHPIVLSESAETLDIPVGSQSGRLTETTAETVAAFGAQSRERGASGVTILVPSGSGNETAAYQMSRAVKTALQRGGVPAHAISLAPYKVEQAAADAPIRLAYPRVVAGVPHACGTWPDQVVGQFDNTDYYNFGCAYQANIAAMVVDPSDLVTPKGMPASDATRRTTVISKYRQGAPTKSETALDKKSISNIGN</sequence>
<comment type="caution">
    <text evidence="2">The sequence shown here is derived from an EMBL/GenBank/DDBJ whole genome shotgun (WGS) entry which is preliminary data.</text>
</comment>
<evidence type="ECO:0000313" key="3">
    <source>
        <dbReference type="Proteomes" id="UP000766595"/>
    </source>
</evidence>
<dbReference type="Pfam" id="PF09476">
    <property type="entry name" value="Pilus_CpaD"/>
    <property type="match status" value="1"/>
</dbReference>
<dbReference type="InterPro" id="IPR019027">
    <property type="entry name" value="Pilus_biogenesis_CpaD-related"/>
</dbReference>
<reference evidence="2 3" key="1">
    <citation type="submission" date="2021-06" db="EMBL/GenBank/DDBJ databases">
        <authorList>
            <person name="Grouzdev D.S."/>
            <person name="Koziaeva V."/>
        </authorList>
    </citation>
    <scope>NUCLEOTIDE SEQUENCE [LARGE SCALE GENOMIC DNA]</scope>
    <source>
        <strain evidence="2 3">22</strain>
    </source>
</reference>
<evidence type="ECO:0000256" key="1">
    <source>
        <dbReference type="SAM" id="MobiDB-lite"/>
    </source>
</evidence>
<organism evidence="2 3">
    <name type="scientific">Prosthecodimorpha staleyi</name>
    <dbReference type="NCBI Taxonomy" id="2840188"/>
    <lineage>
        <taxon>Bacteria</taxon>
        <taxon>Pseudomonadati</taxon>
        <taxon>Pseudomonadota</taxon>
        <taxon>Alphaproteobacteria</taxon>
        <taxon>Hyphomicrobiales</taxon>
        <taxon>Ancalomicrobiaceae</taxon>
        <taxon>Prosthecodimorpha</taxon>
    </lineage>
</organism>
<gene>
    <name evidence="2" type="ORF">KL771_17570</name>
</gene>
<dbReference type="PROSITE" id="PS51257">
    <property type="entry name" value="PROKAR_LIPOPROTEIN"/>
    <property type="match status" value="1"/>
</dbReference>
<dbReference type="EMBL" id="JAHHZF010000008">
    <property type="protein sequence ID" value="MBT9291280.1"/>
    <property type="molecule type" value="Genomic_DNA"/>
</dbReference>
<evidence type="ECO:0000313" key="2">
    <source>
        <dbReference type="EMBL" id="MBT9291280.1"/>
    </source>
</evidence>
<keyword evidence="3" id="KW-1185">Reference proteome</keyword>
<accession>A0A947D5U2</accession>
<dbReference type="Proteomes" id="UP000766595">
    <property type="component" value="Unassembled WGS sequence"/>
</dbReference>
<feature type="region of interest" description="Disordered" evidence="1">
    <location>
        <begin position="226"/>
        <end position="247"/>
    </location>
</feature>